<feature type="transmembrane region" description="Helical" evidence="9">
    <location>
        <begin position="127"/>
        <end position="146"/>
    </location>
</feature>
<dbReference type="EMBL" id="FMYQ01000005">
    <property type="protein sequence ID" value="SDC29975.1"/>
    <property type="molecule type" value="Genomic_DNA"/>
</dbReference>
<gene>
    <name evidence="10" type="ORF">SAMN05421548_105220</name>
</gene>
<comment type="similarity">
    <text evidence="2">Belongs to the nucleobase:cation symporter-2 (NCS2) (TC 2.A.40) family.</text>
</comment>
<feature type="transmembrane region" description="Helical" evidence="9">
    <location>
        <begin position="192"/>
        <end position="208"/>
    </location>
</feature>
<keyword evidence="5 9" id="KW-0812">Transmembrane</keyword>
<dbReference type="NCBIfam" id="TIGR00801">
    <property type="entry name" value="ncs2"/>
    <property type="match status" value="1"/>
</dbReference>
<dbReference type="NCBIfam" id="NF037981">
    <property type="entry name" value="NCS2_1"/>
    <property type="match status" value="1"/>
</dbReference>
<keyword evidence="4" id="KW-1003">Cell membrane</keyword>
<evidence type="ECO:0000256" key="3">
    <source>
        <dbReference type="ARBA" id="ARBA00022448"/>
    </source>
</evidence>
<dbReference type="NCBIfam" id="TIGR03173">
    <property type="entry name" value="pbuX"/>
    <property type="match status" value="1"/>
</dbReference>
<evidence type="ECO:0000313" key="11">
    <source>
        <dbReference type="Proteomes" id="UP000198908"/>
    </source>
</evidence>
<keyword evidence="3" id="KW-0813">Transport</keyword>
<name>A0A1G6KHC7_9BURK</name>
<dbReference type="InterPro" id="IPR006043">
    <property type="entry name" value="NCS2"/>
</dbReference>
<feature type="transmembrane region" description="Helical" evidence="9">
    <location>
        <begin position="220"/>
        <end position="243"/>
    </location>
</feature>
<keyword evidence="6 9" id="KW-1133">Transmembrane helix</keyword>
<feature type="transmembrane region" description="Helical" evidence="9">
    <location>
        <begin position="402"/>
        <end position="422"/>
    </location>
</feature>
<sequence>MNRETETDDMQAKGIEDQAAQRSGQKQVHPCDERLPFGQLLTLGIQHVLVMYAGAVAVPLIIGGAIGLPKDQIAFLISADLFACGIATLIQTLGLWIFGIRLPVIMGCTFASVGPMIAIGTNPSLGILDIFGSTIAAGAIGILIAPMIGKLLRFFPPVVVGTVIAVIGLSLMEVGINWAAGGVGNPDYGNPVYLGLSLLVLMLILLINKFGRGFIANISVLLGIVAGFAIALALGRVNLAGMASAPWVGFVMPFHFGVPKFHILPIATMVIVMFVTFIESTGMFLAVGDMVDRPVDQATLVRGLRVDGLGTMIGGIFNSFPHTSFSQNVGLIGVTGVKSRYVCAMGGVILVLLGLFPKMAQMVASVPAFVLGGAGIVMFGMVAANGIKVLSRVDFVKNQHNLFIVAVSVGFGLVPVVSPHFFAKLPPALSPLLHSGILLASVSAVVLNLIFNGAKSEKAAERAIRRAGHDLEGRRDTQQAPDTGHEMPRSAAH</sequence>
<evidence type="ECO:0000256" key="7">
    <source>
        <dbReference type="ARBA" id="ARBA00023136"/>
    </source>
</evidence>
<feature type="region of interest" description="Disordered" evidence="8">
    <location>
        <begin position="1"/>
        <end position="29"/>
    </location>
</feature>
<dbReference type="PANTHER" id="PTHR42810">
    <property type="entry name" value="PURINE PERMEASE C1399.01C-RELATED"/>
    <property type="match status" value="1"/>
</dbReference>
<feature type="transmembrane region" description="Helical" evidence="9">
    <location>
        <begin position="49"/>
        <end position="67"/>
    </location>
</feature>
<feature type="transmembrane region" description="Helical" evidence="9">
    <location>
        <begin position="366"/>
        <end position="390"/>
    </location>
</feature>
<feature type="transmembrane region" description="Helical" evidence="9">
    <location>
        <begin position="263"/>
        <end position="287"/>
    </location>
</feature>
<keyword evidence="7 9" id="KW-0472">Membrane</keyword>
<dbReference type="STRING" id="416944.SAMN05421548_105220"/>
<dbReference type="GO" id="GO:0005886">
    <property type="term" value="C:plasma membrane"/>
    <property type="evidence" value="ECO:0007669"/>
    <property type="project" value="UniProtKB-SubCell"/>
</dbReference>
<protein>
    <submittedName>
        <fullName evidence="10">Nucleobase:cation symporter-2, NCS2 family</fullName>
    </submittedName>
</protein>
<dbReference type="PROSITE" id="PS01116">
    <property type="entry name" value="XANTH_URACIL_PERMASE"/>
    <property type="match status" value="1"/>
</dbReference>
<evidence type="ECO:0000256" key="1">
    <source>
        <dbReference type="ARBA" id="ARBA00004651"/>
    </source>
</evidence>
<evidence type="ECO:0000313" key="10">
    <source>
        <dbReference type="EMBL" id="SDC29975.1"/>
    </source>
</evidence>
<dbReference type="AlphaFoldDB" id="A0A1G6KHC7"/>
<comment type="subcellular location">
    <subcellularLocation>
        <location evidence="1">Cell membrane</location>
        <topology evidence="1">Multi-pass membrane protein</topology>
    </subcellularLocation>
</comment>
<keyword evidence="11" id="KW-1185">Reference proteome</keyword>
<evidence type="ECO:0000256" key="8">
    <source>
        <dbReference type="SAM" id="MobiDB-lite"/>
    </source>
</evidence>
<feature type="transmembrane region" description="Helical" evidence="9">
    <location>
        <begin position="341"/>
        <end position="360"/>
    </location>
</feature>
<organism evidence="10 11">
    <name type="scientific">Paraburkholderia lycopersici</name>
    <dbReference type="NCBI Taxonomy" id="416944"/>
    <lineage>
        <taxon>Bacteria</taxon>
        <taxon>Pseudomonadati</taxon>
        <taxon>Pseudomonadota</taxon>
        <taxon>Betaproteobacteria</taxon>
        <taxon>Burkholderiales</taxon>
        <taxon>Burkholderiaceae</taxon>
        <taxon>Paraburkholderia</taxon>
    </lineage>
</organism>
<accession>A0A1G6KHC7</accession>
<evidence type="ECO:0000256" key="5">
    <source>
        <dbReference type="ARBA" id="ARBA00022692"/>
    </source>
</evidence>
<feature type="transmembrane region" description="Helical" evidence="9">
    <location>
        <begin position="158"/>
        <end position="180"/>
    </location>
</feature>
<evidence type="ECO:0000256" key="2">
    <source>
        <dbReference type="ARBA" id="ARBA00008821"/>
    </source>
</evidence>
<feature type="transmembrane region" description="Helical" evidence="9">
    <location>
        <begin position="104"/>
        <end position="121"/>
    </location>
</feature>
<feature type="region of interest" description="Disordered" evidence="8">
    <location>
        <begin position="466"/>
        <end position="493"/>
    </location>
</feature>
<dbReference type="Pfam" id="PF00860">
    <property type="entry name" value="Xan_ur_permease"/>
    <property type="match status" value="1"/>
</dbReference>
<feature type="compositionally biased region" description="Basic and acidic residues" evidence="8">
    <location>
        <begin position="1"/>
        <end position="16"/>
    </location>
</feature>
<evidence type="ECO:0000256" key="9">
    <source>
        <dbReference type="SAM" id="Phobius"/>
    </source>
</evidence>
<dbReference type="PANTHER" id="PTHR42810:SF4">
    <property type="entry name" value="URIC ACID TRANSPORTER UACT"/>
    <property type="match status" value="1"/>
</dbReference>
<evidence type="ECO:0000256" key="4">
    <source>
        <dbReference type="ARBA" id="ARBA00022475"/>
    </source>
</evidence>
<reference evidence="11" key="1">
    <citation type="submission" date="2016-09" db="EMBL/GenBank/DDBJ databases">
        <authorList>
            <person name="Varghese N."/>
            <person name="Submissions S."/>
        </authorList>
    </citation>
    <scope>NUCLEOTIDE SEQUENCE [LARGE SCALE GENOMIC DNA]</scope>
    <source>
        <strain evidence="11">TNe-862</strain>
    </source>
</reference>
<evidence type="ECO:0000256" key="6">
    <source>
        <dbReference type="ARBA" id="ARBA00022989"/>
    </source>
</evidence>
<feature type="transmembrane region" description="Helical" evidence="9">
    <location>
        <begin position="428"/>
        <end position="451"/>
    </location>
</feature>
<dbReference type="GO" id="GO:0042907">
    <property type="term" value="F:xanthine transmembrane transporter activity"/>
    <property type="evidence" value="ECO:0007669"/>
    <property type="project" value="TreeGrafter"/>
</dbReference>
<dbReference type="InterPro" id="IPR017588">
    <property type="entry name" value="UacT-like"/>
</dbReference>
<proteinExistence type="inferred from homology"/>
<feature type="transmembrane region" description="Helical" evidence="9">
    <location>
        <begin position="73"/>
        <end position="97"/>
    </location>
</feature>
<dbReference type="Proteomes" id="UP000198908">
    <property type="component" value="Unassembled WGS sequence"/>
</dbReference>
<dbReference type="InterPro" id="IPR006042">
    <property type="entry name" value="Xan_ur_permease"/>
</dbReference>